<dbReference type="AlphaFoldDB" id="A0A8H6VMA6"/>
<dbReference type="InterPro" id="IPR051057">
    <property type="entry name" value="PI-PLC_domain"/>
</dbReference>
<dbReference type="SUPFAM" id="SSF51695">
    <property type="entry name" value="PLC-like phosphodiesterases"/>
    <property type="match status" value="1"/>
</dbReference>
<dbReference type="PANTHER" id="PTHR13593:SF146">
    <property type="entry name" value="PLC-LIKE PHOSPHODIESTERASE"/>
    <property type="match status" value="1"/>
</dbReference>
<dbReference type="PANTHER" id="PTHR13593">
    <property type="match status" value="1"/>
</dbReference>
<keyword evidence="1" id="KW-0732">Signal</keyword>
<name>A0A8H6VMA6_9PEZI</name>
<dbReference type="GO" id="GO:0008081">
    <property type="term" value="F:phosphoric diester hydrolase activity"/>
    <property type="evidence" value="ECO:0007669"/>
    <property type="project" value="InterPro"/>
</dbReference>
<dbReference type="EMBL" id="JABCIY010000019">
    <property type="protein sequence ID" value="KAF7197035.1"/>
    <property type="molecule type" value="Genomic_DNA"/>
</dbReference>
<comment type="caution">
    <text evidence="2">The sequence shown here is derived from an EMBL/GenBank/DDBJ whole genome shotgun (WGS) entry which is preliminary data.</text>
</comment>
<evidence type="ECO:0000313" key="3">
    <source>
        <dbReference type="Proteomes" id="UP000660729"/>
    </source>
</evidence>
<keyword evidence="3" id="KW-1185">Reference proteome</keyword>
<proteinExistence type="predicted"/>
<feature type="chain" id="PRO_5034119763" evidence="1">
    <location>
        <begin position="18"/>
        <end position="326"/>
    </location>
</feature>
<protein>
    <submittedName>
        <fullName evidence="2">PI-PLC X domain-containing protein 1</fullName>
    </submittedName>
</protein>
<accession>A0A8H6VMA6</accession>
<dbReference type="OrthoDB" id="7984201at2759"/>
<sequence>MIGLFEIVTLAAAVTSASPTRHVERQQICNGNAAFCDRRYSNVSLIGTHNAPFVGSFLDPRMNQEKTVTEQLDAGVRFLQAQTHMGNPSVLQLKDDDGTEKKMETRDDADELSMCHTSCELLYAGSLKDYLSTVKTWLDSHPNDVVTMLLTNPDLRPMSEFDSVFKSTGLDSLAYIPPTSPSQLPMNQWPAYRDLISQNKRLIVFMDSMTDETKVPYILSEFTYFFETPYGNKDPKFAQCDLDRPKGQSAEGRMYIVNHTLNTEFFGATIPDNEENFKTNAATGEGSIGAQADLCTKKWSRKPNVVLVDMFDRGDVFTAQKNLNGP</sequence>
<feature type="signal peptide" evidence="1">
    <location>
        <begin position="1"/>
        <end position="17"/>
    </location>
</feature>
<reference evidence="2" key="1">
    <citation type="submission" date="2020-04" db="EMBL/GenBank/DDBJ databases">
        <title>Draft genome resource of the tomato pathogen Pseudocercospora fuligena.</title>
        <authorList>
            <person name="Zaccaron A."/>
        </authorList>
    </citation>
    <scope>NUCLEOTIDE SEQUENCE</scope>
    <source>
        <strain evidence="2">PF001</strain>
    </source>
</reference>
<dbReference type="Proteomes" id="UP000660729">
    <property type="component" value="Unassembled WGS sequence"/>
</dbReference>
<dbReference type="GO" id="GO:0006629">
    <property type="term" value="P:lipid metabolic process"/>
    <property type="evidence" value="ECO:0007669"/>
    <property type="project" value="InterPro"/>
</dbReference>
<evidence type="ECO:0000256" key="1">
    <source>
        <dbReference type="SAM" id="SignalP"/>
    </source>
</evidence>
<dbReference type="Gene3D" id="3.20.20.190">
    <property type="entry name" value="Phosphatidylinositol (PI) phosphodiesterase"/>
    <property type="match status" value="1"/>
</dbReference>
<dbReference type="InterPro" id="IPR017946">
    <property type="entry name" value="PLC-like_Pdiesterase_TIM-brl"/>
</dbReference>
<gene>
    <name evidence="2" type="ORF">HII31_01460</name>
</gene>
<evidence type="ECO:0000313" key="2">
    <source>
        <dbReference type="EMBL" id="KAF7197035.1"/>
    </source>
</evidence>
<organism evidence="2 3">
    <name type="scientific">Pseudocercospora fuligena</name>
    <dbReference type="NCBI Taxonomy" id="685502"/>
    <lineage>
        <taxon>Eukaryota</taxon>
        <taxon>Fungi</taxon>
        <taxon>Dikarya</taxon>
        <taxon>Ascomycota</taxon>
        <taxon>Pezizomycotina</taxon>
        <taxon>Dothideomycetes</taxon>
        <taxon>Dothideomycetidae</taxon>
        <taxon>Mycosphaerellales</taxon>
        <taxon>Mycosphaerellaceae</taxon>
        <taxon>Pseudocercospora</taxon>
    </lineage>
</organism>
<dbReference type="Pfam" id="PF26146">
    <property type="entry name" value="PI-PLC_X"/>
    <property type="match status" value="1"/>
</dbReference>